<dbReference type="InterPro" id="IPR005467">
    <property type="entry name" value="His_kinase_dom"/>
</dbReference>
<organism evidence="14 15">
    <name type="scientific">Schaalia canis</name>
    <dbReference type="NCBI Taxonomy" id="100469"/>
    <lineage>
        <taxon>Bacteria</taxon>
        <taxon>Bacillati</taxon>
        <taxon>Actinomycetota</taxon>
        <taxon>Actinomycetes</taxon>
        <taxon>Actinomycetales</taxon>
        <taxon>Actinomycetaceae</taxon>
        <taxon>Schaalia</taxon>
    </lineage>
</organism>
<dbReference type="Pfam" id="PF00512">
    <property type="entry name" value="HisKA"/>
    <property type="match status" value="1"/>
</dbReference>
<dbReference type="CDD" id="cd00075">
    <property type="entry name" value="HATPase"/>
    <property type="match status" value="1"/>
</dbReference>
<dbReference type="PANTHER" id="PTHR45453">
    <property type="entry name" value="PHOSPHATE REGULON SENSOR PROTEIN PHOR"/>
    <property type="match status" value="1"/>
</dbReference>
<dbReference type="InterPro" id="IPR036890">
    <property type="entry name" value="HATPase_C_sf"/>
</dbReference>
<evidence type="ECO:0000256" key="4">
    <source>
        <dbReference type="ARBA" id="ARBA00022475"/>
    </source>
</evidence>
<dbReference type="AlphaFoldDB" id="A0A3P1SBT3"/>
<evidence type="ECO:0000256" key="6">
    <source>
        <dbReference type="ARBA" id="ARBA00022679"/>
    </source>
</evidence>
<dbReference type="InterPro" id="IPR003661">
    <property type="entry name" value="HisK_dim/P_dom"/>
</dbReference>
<comment type="caution">
    <text evidence="14">The sequence shown here is derived from an EMBL/GenBank/DDBJ whole genome shotgun (WGS) entry which is preliminary data.</text>
</comment>
<keyword evidence="10" id="KW-0902">Two-component regulatory system</keyword>
<comment type="subcellular location">
    <subcellularLocation>
        <location evidence="2">Cell membrane</location>
    </subcellularLocation>
</comment>
<evidence type="ECO:0000256" key="9">
    <source>
        <dbReference type="ARBA" id="ARBA00022840"/>
    </source>
</evidence>
<dbReference type="EC" id="2.7.13.3" evidence="3"/>
<dbReference type="PRINTS" id="PR00344">
    <property type="entry name" value="BCTRLSENSOR"/>
</dbReference>
<evidence type="ECO:0000256" key="5">
    <source>
        <dbReference type="ARBA" id="ARBA00022553"/>
    </source>
</evidence>
<evidence type="ECO:0000256" key="12">
    <source>
        <dbReference type="ARBA" id="ARBA00039401"/>
    </source>
</evidence>
<dbReference type="SUPFAM" id="SSF47384">
    <property type="entry name" value="Homodimeric domain of signal transducing histidine kinase"/>
    <property type="match status" value="1"/>
</dbReference>
<keyword evidence="4" id="KW-1003">Cell membrane</keyword>
<evidence type="ECO:0000313" key="15">
    <source>
        <dbReference type="Proteomes" id="UP000280444"/>
    </source>
</evidence>
<dbReference type="InterPro" id="IPR036097">
    <property type="entry name" value="HisK_dim/P_sf"/>
</dbReference>
<dbReference type="InterPro" id="IPR004358">
    <property type="entry name" value="Sig_transdc_His_kin-like_C"/>
</dbReference>
<evidence type="ECO:0000259" key="13">
    <source>
        <dbReference type="PROSITE" id="PS50109"/>
    </source>
</evidence>
<dbReference type="GO" id="GO:0000155">
    <property type="term" value="F:phosphorelay sensor kinase activity"/>
    <property type="evidence" value="ECO:0007669"/>
    <property type="project" value="InterPro"/>
</dbReference>
<accession>A0A3P1SBT3</accession>
<evidence type="ECO:0000256" key="10">
    <source>
        <dbReference type="ARBA" id="ARBA00023012"/>
    </source>
</evidence>
<keyword evidence="11" id="KW-0472">Membrane</keyword>
<dbReference type="PANTHER" id="PTHR45453:SF1">
    <property type="entry name" value="PHOSPHATE REGULON SENSOR PROTEIN PHOR"/>
    <property type="match status" value="1"/>
</dbReference>
<dbReference type="GO" id="GO:0004721">
    <property type="term" value="F:phosphoprotein phosphatase activity"/>
    <property type="evidence" value="ECO:0007669"/>
    <property type="project" value="TreeGrafter"/>
</dbReference>
<evidence type="ECO:0000256" key="11">
    <source>
        <dbReference type="ARBA" id="ARBA00023136"/>
    </source>
</evidence>
<keyword evidence="5" id="KW-0597">Phosphoprotein</keyword>
<evidence type="ECO:0000256" key="3">
    <source>
        <dbReference type="ARBA" id="ARBA00012438"/>
    </source>
</evidence>
<dbReference type="OrthoDB" id="9813151at2"/>
<dbReference type="GO" id="GO:0005886">
    <property type="term" value="C:plasma membrane"/>
    <property type="evidence" value="ECO:0007669"/>
    <property type="project" value="UniProtKB-SubCell"/>
</dbReference>
<dbReference type="SMART" id="SM00388">
    <property type="entry name" value="HisKA"/>
    <property type="match status" value="1"/>
</dbReference>
<gene>
    <name evidence="14" type="ORF">EII11_09855</name>
</gene>
<evidence type="ECO:0000256" key="7">
    <source>
        <dbReference type="ARBA" id="ARBA00022741"/>
    </source>
</evidence>
<dbReference type="EMBL" id="RQZF01000014">
    <property type="protein sequence ID" value="RRC94514.1"/>
    <property type="molecule type" value="Genomic_DNA"/>
</dbReference>
<dbReference type="FunFam" id="1.10.287.130:FF:000008">
    <property type="entry name" value="Two-component sensor histidine kinase"/>
    <property type="match status" value="1"/>
</dbReference>
<dbReference type="Pfam" id="PF02518">
    <property type="entry name" value="HATPase_c"/>
    <property type="match status" value="1"/>
</dbReference>
<sequence>MPDVLILIMVASLGVLVGAVGVAAFRISEREHANTSTTPATTDGLSAELSAVLHAIPGITIILDEDDEVVRADAHAHAKGIIHGRELTHPELISLARRARRAGSLISREIQLPRSGMDDEAMLDFHIHAASLPASRVLIIAEDRTQHRRDAAARRDFTANVSHELKTPVGAISLLAETISANPHDHEAIARFAPRLTREARRLGNLVQDIIDLSRLQSPEAPYEPQITDCRGVVNAAIQRQETRAEQHDITLQSPNTTLLPPLLVWGNEDLLITALHNLLDNAVRYSHAGGVVRVSCERTDDWVNIHVADTGIGIPSDAQERVFERFYRVDPARSRATGGTGLGLSIVKHIVAEHGGTVSVQSEEGAGSTFTMTLPVAEREGRDLS</sequence>
<evidence type="ECO:0000256" key="8">
    <source>
        <dbReference type="ARBA" id="ARBA00022777"/>
    </source>
</evidence>
<protein>
    <recommendedName>
        <fullName evidence="12">Sensor-like histidine kinase SenX3</fullName>
        <ecNumber evidence="3">2.7.13.3</ecNumber>
    </recommendedName>
</protein>
<keyword evidence="9" id="KW-0067">ATP-binding</keyword>
<comment type="catalytic activity">
    <reaction evidence="1">
        <text>ATP + protein L-histidine = ADP + protein N-phospho-L-histidine.</text>
        <dbReference type="EC" id="2.7.13.3"/>
    </reaction>
</comment>
<keyword evidence="15" id="KW-1185">Reference proteome</keyword>
<keyword evidence="8" id="KW-0418">Kinase</keyword>
<dbReference type="Proteomes" id="UP000280444">
    <property type="component" value="Unassembled WGS sequence"/>
</dbReference>
<dbReference type="RefSeq" id="WP_124872258.1">
    <property type="nucleotide sequence ID" value="NZ_RQZF01000014.1"/>
</dbReference>
<keyword evidence="7" id="KW-0547">Nucleotide-binding</keyword>
<dbReference type="GO" id="GO:0016036">
    <property type="term" value="P:cellular response to phosphate starvation"/>
    <property type="evidence" value="ECO:0007669"/>
    <property type="project" value="TreeGrafter"/>
</dbReference>
<dbReference type="InterPro" id="IPR050351">
    <property type="entry name" value="BphY/WalK/GraS-like"/>
</dbReference>
<name>A0A3P1SBT3_9ACTO</name>
<dbReference type="PROSITE" id="PS50109">
    <property type="entry name" value="HIS_KIN"/>
    <property type="match status" value="1"/>
</dbReference>
<evidence type="ECO:0000256" key="1">
    <source>
        <dbReference type="ARBA" id="ARBA00000085"/>
    </source>
</evidence>
<dbReference type="Gene3D" id="1.10.287.130">
    <property type="match status" value="1"/>
</dbReference>
<dbReference type="SUPFAM" id="SSF55874">
    <property type="entry name" value="ATPase domain of HSP90 chaperone/DNA topoisomerase II/histidine kinase"/>
    <property type="match status" value="1"/>
</dbReference>
<dbReference type="Gene3D" id="3.30.565.10">
    <property type="entry name" value="Histidine kinase-like ATPase, C-terminal domain"/>
    <property type="match status" value="1"/>
</dbReference>
<feature type="domain" description="Histidine kinase" evidence="13">
    <location>
        <begin position="160"/>
        <end position="379"/>
    </location>
</feature>
<dbReference type="GO" id="GO:0005524">
    <property type="term" value="F:ATP binding"/>
    <property type="evidence" value="ECO:0007669"/>
    <property type="project" value="UniProtKB-KW"/>
</dbReference>
<dbReference type="SMART" id="SM00387">
    <property type="entry name" value="HATPase_c"/>
    <property type="match status" value="1"/>
</dbReference>
<keyword evidence="6" id="KW-0808">Transferase</keyword>
<evidence type="ECO:0000256" key="2">
    <source>
        <dbReference type="ARBA" id="ARBA00004236"/>
    </source>
</evidence>
<dbReference type="FunFam" id="3.30.565.10:FF:000006">
    <property type="entry name" value="Sensor histidine kinase WalK"/>
    <property type="match status" value="1"/>
</dbReference>
<evidence type="ECO:0000313" key="14">
    <source>
        <dbReference type="EMBL" id="RRC94514.1"/>
    </source>
</evidence>
<proteinExistence type="predicted"/>
<dbReference type="InterPro" id="IPR003594">
    <property type="entry name" value="HATPase_dom"/>
</dbReference>
<reference evidence="14 15" key="1">
    <citation type="submission" date="2018-11" db="EMBL/GenBank/DDBJ databases">
        <title>Genomes From Bacteria Associated with the Canine Oral Cavity: a Test Case for Automated Genome-Based Taxonomic Assignment.</title>
        <authorList>
            <person name="Coil D.A."/>
            <person name="Jospin G."/>
            <person name="Darling A.E."/>
            <person name="Wallis C."/>
            <person name="Davis I.J."/>
            <person name="Harris S."/>
            <person name="Eisen J.A."/>
            <person name="Holcombe L.J."/>
            <person name="O'Flynn C."/>
        </authorList>
    </citation>
    <scope>NUCLEOTIDE SEQUENCE [LARGE SCALE GENOMIC DNA]</scope>
    <source>
        <strain evidence="14 15">OH770</strain>
    </source>
</reference>
<dbReference type="CDD" id="cd00082">
    <property type="entry name" value="HisKA"/>
    <property type="match status" value="1"/>
</dbReference>